<protein>
    <recommendedName>
        <fullName evidence="1">propanoyl-CoA C-acyltransferase</fullName>
        <ecNumber evidence="1">2.3.1.176</ecNumber>
    </recommendedName>
    <alternativeName>
        <fullName evidence="6">Propanoyl-CoA C-acyltransferase</fullName>
    </alternativeName>
</protein>
<dbReference type="InterPro" id="IPR020613">
    <property type="entry name" value="Thiolase_CS"/>
</dbReference>
<dbReference type="PANTHER" id="PTHR42870:SF1">
    <property type="entry name" value="NON-SPECIFIC LIPID-TRANSFER PROTEIN-LIKE 2"/>
    <property type="match status" value="1"/>
</dbReference>
<evidence type="ECO:0000256" key="6">
    <source>
        <dbReference type="ARBA" id="ARBA00032316"/>
    </source>
</evidence>
<evidence type="ECO:0000259" key="8">
    <source>
        <dbReference type="Pfam" id="PF22691"/>
    </source>
</evidence>
<keyword evidence="5" id="KW-0446">Lipid-binding</keyword>
<comment type="caution">
    <text evidence="9">The sequence shown here is derived from an EMBL/GenBank/DDBJ whole genome shotgun (WGS) entry which is preliminary data.</text>
</comment>
<dbReference type="EMBL" id="VZQQ01000003">
    <property type="protein sequence ID" value="MBC8745943.1"/>
    <property type="molecule type" value="Genomic_DNA"/>
</dbReference>
<reference evidence="9 10" key="1">
    <citation type="submission" date="2019-09" db="EMBL/GenBank/DDBJ databases">
        <title>Paraburkholderia podalyriae sp. nov., A South African Podalyria-associated rhizobium.</title>
        <authorList>
            <person name="Mavima L."/>
            <person name="Beukes C.W."/>
            <person name="Palmer M."/>
            <person name="De Meyer S.E."/>
            <person name="James E.K."/>
            <person name="Maluk M."/>
            <person name="Avontuur J.R."/>
            <person name="Chan W.Y."/>
            <person name="Venter S.N."/>
            <person name="Steenkamp E.T."/>
        </authorList>
    </citation>
    <scope>NUCLEOTIDE SEQUENCE [LARGE SCALE GENOMIC DNA]</scope>
    <source>
        <strain evidence="9 10">WC7.3b</strain>
    </source>
</reference>
<name>A0ABR7PJG4_9BURK</name>
<dbReference type="PIRSF" id="PIRSF000429">
    <property type="entry name" value="Ac-CoA_Ac_transf"/>
    <property type="match status" value="1"/>
</dbReference>
<dbReference type="InterPro" id="IPR016039">
    <property type="entry name" value="Thiolase-like"/>
</dbReference>
<gene>
    <name evidence="9" type="ORF">F6X42_04660</name>
</gene>
<evidence type="ECO:0000313" key="10">
    <source>
        <dbReference type="Proteomes" id="UP000736373"/>
    </source>
</evidence>
<evidence type="ECO:0000256" key="2">
    <source>
        <dbReference type="ARBA" id="ARBA00022448"/>
    </source>
</evidence>
<proteinExistence type="predicted"/>
<feature type="domain" description="Thiolase C-terminal" evidence="8">
    <location>
        <begin position="287"/>
        <end position="402"/>
    </location>
</feature>
<dbReference type="PANTHER" id="PTHR42870">
    <property type="entry name" value="ACETYL-COA C-ACETYLTRANSFERASE"/>
    <property type="match status" value="1"/>
</dbReference>
<sequence>MTSAYVVGVGMTNLGKFVDKSVKDLVREAVNLALRDARLELKDVQGAWFTNARQGQMEGQNSIRGQCALKAIGVQTIPIINVENACASGSTAFNQAMTSILAGQHDIVLAVGADKLFYPEKKEAMFKAFNGGTDVHLVNETFERLANLGKSAVPPSVEDDMRIGAPGRSFFMDIYAGLTRQHMAKFGTTAEQIAAIAAKNHRHSVHNPHAQYRKPMTTEQVLHDAPVVWPLTRSMCSPISDGAAAAVLMSEKALKQLGSRRAVKVAASVIVSSSDRDPDDYERHSGLIAARKAYEQAGAGPDEMSLAELHDATAFAEVLQSENLGFCARGDGGPMGLSGETSLGGRIPINVSGGLISKGHPIGATGLVMIHDVVTQLRGEAGSGQVAGARFGIIENGGGLLGVEDAATAVHVLGPLIN</sequence>
<evidence type="ECO:0000313" key="9">
    <source>
        <dbReference type="EMBL" id="MBC8745943.1"/>
    </source>
</evidence>
<feature type="domain" description="Thiolase N-terminal" evidence="7">
    <location>
        <begin position="5"/>
        <end position="215"/>
    </location>
</feature>
<dbReference type="Pfam" id="PF22691">
    <property type="entry name" value="Thiolase_C_1"/>
    <property type="match status" value="1"/>
</dbReference>
<dbReference type="EC" id="2.3.1.176" evidence="1"/>
<organism evidence="9 10">
    <name type="scientific">Paraburkholderia podalyriae</name>
    <dbReference type="NCBI Taxonomy" id="1938811"/>
    <lineage>
        <taxon>Bacteria</taxon>
        <taxon>Pseudomonadati</taxon>
        <taxon>Pseudomonadota</taxon>
        <taxon>Betaproteobacteria</taxon>
        <taxon>Burkholderiales</taxon>
        <taxon>Burkholderiaceae</taxon>
        <taxon>Paraburkholderia</taxon>
    </lineage>
</organism>
<dbReference type="Pfam" id="PF00108">
    <property type="entry name" value="Thiolase_N"/>
    <property type="match status" value="1"/>
</dbReference>
<keyword evidence="4" id="KW-0445">Lipid transport</keyword>
<evidence type="ECO:0000259" key="7">
    <source>
        <dbReference type="Pfam" id="PF00108"/>
    </source>
</evidence>
<keyword evidence="2" id="KW-0813">Transport</keyword>
<dbReference type="PROSITE" id="PS00737">
    <property type="entry name" value="THIOLASE_2"/>
    <property type="match status" value="1"/>
</dbReference>
<accession>A0ABR7PJG4</accession>
<dbReference type="RefSeq" id="WP_187633078.1">
    <property type="nucleotide sequence ID" value="NZ_VZQQ01000003.1"/>
</dbReference>
<dbReference type="InterPro" id="IPR002155">
    <property type="entry name" value="Thiolase"/>
</dbReference>
<evidence type="ECO:0000256" key="5">
    <source>
        <dbReference type="ARBA" id="ARBA00023121"/>
    </source>
</evidence>
<dbReference type="CDD" id="cd00829">
    <property type="entry name" value="SCP-x_thiolase"/>
    <property type="match status" value="1"/>
</dbReference>
<evidence type="ECO:0000256" key="1">
    <source>
        <dbReference type="ARBA" id="ARBA00012352"/>
    </source>
</evidence>
<dbReference type="InterPro" id="IPR020616">
    <property type="entry name" value="Thiolase_N"/>
</dbReference>
<keyword evidence="3" id="KW-0808">Transferase</keyword>
<dbReference type="SUPFAM" id="SSF53901">
    <property type="entry name" value="Thiolase-like"/>
    <property type="match status" value="2"/>
</dbReference>
<evidence type="ECO:0000256" key="3">
    <source>
        <dbReference type="ARBA" id="ARBA00022679"/>
    </source>
</evidence>
<dbReference type="Proteomes" id="UP000736373">
    <property type="component" value="Unassembled WGS sequence"/>
</dbReference>
<keyword evidence="10" id="KW-1185">Reference proteome</keyword>
<dbReference type="InterPro" id="IPR055140">
    <property type="entry name" value="Thiolase_C_2"/>
</dbReference>
<dbReference type="Gene3D" id="3.40.47.10">
    <property type="match status" value="1"/>
</dbReference>
<evidence type="ECO:0000256" key="4">
    <source>
        <dbReference type="ARBA" id="ARBA00023055"/>
    </source>
</evidence>